<proteinExistence type="predicted"/>
<organism evidence="1">
    <name type="scientific">Odontella aurita</name>
    <dbReference type="NCBI Taxonomy" id="265563"/>
    <lineage>
        <taxon>Eukaryota</taxon>
        <taxon>Sar</taxon>
        <taxon>Stramenopiles</taxon>
        <taxon>Ochrophyta</taxon>
        <taxon>Bacillariophyta</taxon>
        <taxon>Mediophyceae</taxon>
        <taxon>Biddulphiophycidae</taxon>
        <taxon>Eupodiscales</taxon>
        <taxon>Odontellaceae</taxon>
        <taxon>Odontella</taxon>
    </lineage>
</organism>
<sequence length="106" mass="11574">MTARSCLKTACVNPSSSNTLLLSVISDGIPSFLALACLLYSMSRITLMTFIVLRAYLHSQISSKWVSHMGLALETAKRDTQLFESPPLCICERTQLSLVHGDSHSG</sequence>
<dbReference type="AlphaFoldDB" id="A0A7S4N6W0"/>
<gene>
    <name evidence="1" type="ORF">OAUR00152_LOCUS30380</name>
</gene>
<dbReference type="EMBL" id="HBKQ01044006">
    <property type="protein sequence ID" value="CAE2268363.1"/>
    <property type="molecule type" value="Transcribed_RNA"/>
</dbReference>
<accession>A0A7S4N6W0</accession>
<reference evidence="1" key="1">
    <citation type="submission" date="2021-01" db="EMBL/GenBank/DDBJ databases">
        <authorList>
            <person name="Corre E."/>
            <person name="Pelletier E."/>
            <person name="Niang G."/>
            <person name="Scheremetjew M."/>
            <person name="Finn R."/>
            <person name="Kale V."/>
            <person name="Holt S."/>
            <person name="Cochrane G."/>
            <person name="Meng A."/>
            <person name="Brown T."/>
            <person name="Cohen L."/>
        </authorList>
    </citation>
    <scope>NUCLEOTIDE SEQUENCE</scope>
    <source>
        <strain evidence="1">Isolate 1302-5</strain>
    </source>
</reference>
<evidence type="ECO:0000313" key="1">
    <source>
        <dbReference type="EMBL" id="CAE2268363.1"/>
    </source>
</evidence>
<protein>
    <submittedName>
        <fullName evidence="1">Uncharacterized protein</fullName>
    </submittedName>
</protein>
<name>A0A7S4N6W0_9STRA</name>